<evidence type="ECO:0000313" key="21">
    <source>
        <dbReference type="Proteomes" id="UP000028181"/>
    </source>
</evidence>
<evidence type="ECO:0000256" key="2">
    <source>
        <dbReference type="ARBA" id="ARBA00004651"/>
    </source>
</evidence>
<keyword evidence="13 19" id="KW-0472">Membrane</keyword>
<keyword evidence="10 19" id="KW-0812">Transmembrane</keyword>
<feature type="transmembrane region" description="Helical" evidence="19">
    <location>
        <begin position="218"/>
        <end position="236"/>
    </location>
</feature>
<dbReference type="Proteomes" id="UP000028181">
    <property type="component" value="Chromosome I"/>
</dbReference>
<keyword evidence="12 19" id="KW-1133">Transmembrane helix</keyword>
<dbReference type="PATRIC" id="fig|1028800.3.peg.1658"/>
<comment type="pathway">
    <text evidence="3 19">Cofactor biosynthesis; adenosylcobalamin biosynthesis; adenosylcobalamin from cob(II)yrinate a,c-diamide: step 7/7.</text>
</comment>
<evidence type="ECO:0000256" key="15">
    <source>
        <dbReference type="ARBA" id="ARBA00032605"/>
    </source>
</evidence>
<feature type="transmembrane region" description="Helical" evidence="19">
    <location>
        <begin position="174"/>
        <end position="197"/>
    </location>
</feature>
<gene>
    <name evidence="19" type="primary">cobS</name>
    <name evidence="20" type="ORF">RG540_CH16480</name>
</gene>
<reference evidence="21" key="1">
    <citation type="journal article" date="2014" name="BMC Genomics">
        <title>Genome sequencing of two Neorhizobium galegae strains reveals a noeT gene responsible for the unusual acetylation of the nodulation factors.</title>
        <authorList>
            <person name="Osterman J."/>
            <person name="Marsh J."/>
            <person name="Laine P.K."/>
            <person name="Zeng Z."/>
            <person name="Alatalo E."/>
            <person name="Sullivan J.T."/>
            <person name="Young J.P."/>
            <person name="Thomas-Oates J."/>
            <person name="Paulin L."/>
            <person name="Lindstrom K."/>
        </authorList>
    </citation>
    <scope>NUCLEOTIDE SEQUENCE [LARGE SCALE GENOMIC DNA]</scope>
    <source>
        <strain evidence="21">HAMBI 540</strain>
    </source>
</reference>
<keyword evidence="21" id="KW-1185">Reference proteome</keyword>
<dbReference type="NCBIfam" id="TIGR00317">
    <property type="entry name" value="cobS"/>
    <property type="match status" value="1"/>
</dbReference>
<comment type="cofactor">
    <cofactor evidence="1 19">
        <name>Mg(2+)</name>
        <dbReference type="ChEBI" id="CHEBI:18420"/>
    </cofactor>
</comment>
<evidence type="ECO:0000313" key="20">
    <source>
        <dbReference type="EMBL" id="CDN47820.1"/>
    </source>
</evidence>
<accession>A0A068SRY6</accession>
<dbReference type="AlphaFoldDB" id="A0A068SRY6"/>
<evidence type="ECO:0000256" key="1">
    <source>
        <dbReference type="ARBA" id="ARBA00001946"/>
    </source>
</evidence>
<sequence length="290" mass="30172">MSRSRLATGKLVFSRKSRLCAQTHSRVGTEEQLPNATEFIADLARSVGFLSRLPVPDRFFRGHDGTISRAVRAFPVAGLVIAILPALVLLLLQYGDPLLVSLIALALLTLVTGALHEDGLADTADGLGGGRDKDHALLIMKDSRIGAYGVVALVLSFGLRASALSALFRDDAVTAALAVLAVAAVSRAILVAHWRALPSARENGVAASAGFPEDSARNIALFSGAAIALVLLVPVLGLPKVLLSLIMAALAGFGFTRFVRQKLGGHTGDTIGATQQLSEIAMLATLALAA</sequence>
<dbReference type="Pfam" id="PF02654">
    <property type="entry name" value="CobS"/>
    <property type="match status" value="1"/>
</dbReference>
<dbReference type="InterPro" id="IPR003805">
    <property type="entry name" value="CobS"/>
</dbReference>
<evidence type="ECO:0000256" key="11">
    <source>
        <dbReference type="ARBA" id="ARBA00022842"/>
    </source>
</evidence>
<dbReference type="NCBIfam" id="NF001276">
    <property type="entry name" value="PRK00235.1-2"/>
    <property type="match status" value="1"/>
</dbReference>
<feature type="transmembrane region" description="Helical" evidence="19">
    <location>
        <begin position="145"/>
        <end position="168"/>
    </location>
</feature>
<dbReference type="GO" id="GO:0009236">
    <property type="term" value="P:cobalamin biosynthetic process"/>
    <property type="evidence" value="ECO:0007669"/>
    <property type="project" value="UniProtKB-UniRule"/>
</dbReference>
<keyword evidence="11 19" id="KW-0460">Magnesium</keyword>
<dbReference type="UniPathway" id="UPA00148">
    <property type="reaction ID" value="UER00238"/>
</dbReference>
<keyword evidence="7 19" id="KW-1003">Cell membrane</keyword>
<evidence type="ECO:0000256" key="7">
    <source>
        <dbReference type="ARBA" id="ARBA00022475"/>
    </source>
</evidence>
<evidence type="ECO:0000256" key="14">
    <source>
        <dbReference type="ARBA" id="ARBA00025228"/>
    </source>
</evidence>
<evidence type="ECO:0000256" key="9">
    <source>
        <dbReference type="ARBA" id="ARBA00022679"/>
    </source>
</evidence>
<comment type="subcellular location">
    <subcellularLocation>
        <location evidence="2 19">Cell membrane</location>
        <topology evidence="2 19">Multi-pass membrane protein</topology>
    </subcellularLocation>
</comment>
<dbReference type="GO" id="GO:0051073">
    <property type="term" value="F:adenosylcobinamide-GDP ribazoletransferase activity"/>
    <property type="evidence" value="ECO:0007669"/>
    <property type="project" value="UniProtKB-UniRule"/>
</dbReference>
<dbReference type="HAMAP" id="MF_00719">
    <property type="entry name" value="CobS"/>
    <property type="match status" value="1"/>
</dbReference>
<feature type="transmembrane region" description="Helical" evidence="19">
    <location>
        <begin position="242"/>
        <end position="259"/>
    </location>
</feature>
<keyword evidence="9 19" id="KW-0808">Transferase</keyword>
<evidence type="ECO:0000256" key="12">
    <source>
        <dbReference type="ARBA" id="ARBA00022989"/>
    </source>
</evidence>
<evidence type="ECO:0000256" key="17">
    <source>
        <dbReference type="ARBA" id="ARBA00048623"/>
    </source>
</evidence>
<dbReference type="GO" id="GO:0008818">
    <property type="term" value="F:cobalamin 5'-phosphate synthase activity"/>
    <property type="evidence" value="ECO:0007669"/>
    <property type="project" value="UniProtKB-UniRule"/>
</dbReference>
<feature type="transmembrane region" description="Helical" evidence="19">
    <location>
        <begin position="70"/>
        <end position="92"/>
    </location>
</feature>
<protein>
    <recommendedName>
        <fullName evidence="6 19">Adenosylcobinamide-GDP ribazoletransferase</fullName>
        <ecNumber evidence="5 19">2.7.8.26</ecNumber>
    </recommendedName>
    <alternativeName>
        <fullName evidence="16 19">Cobalamin synthase</fullName>
    </alternativeName>
    <alternativeName>
        <fullName evidence="15 19">Cobalamin-5'-phosphate synthase</fullName>
    </alternativeName>
</protein>
<dbReference type="PANTHER" id="PTHR34148">
    <property type="entry name" value="ADENOSYLCOBINAMIDE-GDP RIBAZOLETRANSFERASE"/>
    <property type="match status" value="1"/>
</dbReference>
<organism evidence="20 21">
    <name type="scientific">Neorhizobium galegae bv. orientalis str. HAMBI 540</name>
    <dbReference type="NCBI Taxonomy" id="1028800"/>
    <lineage>
        <taxon>Bacteria</taxon>
        <taxon>Pseudomonadati</taxon>
        <taxon>Pseudomonadota</taxon>
        <taxon>Alphaproteobacteria</taxon>
        <taxon>Hyphomicrobiales</taxon>
        <taxon>Rhizobiaceae</taxon>
        <taxon>Rhizobium/Agrobacterium group</taxon>
        <taxon>Neorhizobium</taxon>
    </lineage>
</organism>
<evidence type="ECO:0000256" key="18">
    <source>
        <dbReference type="ARBA" id="ARBA00049504"/>
    </source>
</evidence>
<evidence type="ECO:0000256" key="4">
    <source>
        <dbReference type="ARBA" id="ARBA00010561"/>
    </source>
</evidence>
<dbReference type="KEGG" id="ngg:RG540_CH16480"/>
<evidence type="ECO:0000256" key="5">
    <source>
        <dbReference type="ARBA" id="ARBA00013200"/>
    </source>
</evidence>
<dbReference type="PANTHER" id="PTHR34148:SF1">
    <property type="entry name" value="ADENOSYLCOBINAMIDE-GDP RIBAZOLETRANSFERASE"/>
    <property type="match status" value="1"/>
</dbReference>
<keyword evidence="8 19" id="KW-0169">Cobalamin biosynthesis</keyword>
<evidence type="ECO:0000256" key="10">
    <source>
        <dbReference type="ARBA" id="ARBA00022692"/>
    </source>
</evidence>
<dbReference type="HOGENOM" id="CLU_057426_1_0_5"/>
<comment type="function">
    <text evidence="14 19">Joins adenosylcobinamide-GDP and alpha-ribazole to generate adenosylcobalamin (Ado-cobalamin). Also synthesizes adenosylcobalamin 5'-phosphate from adenosylcobinamide-GDP and alpha-ribazole 5'-phosphate.</text>
</comment>
<comment type="catalytic activity">
    <reaction evidence="17 19">
        <text>alpha-ribazole + adenosylcob(III)inamide-GDP = adenosylcob(III)alamin + GMP + H(+)</text>
        <dbReference type="Rhea" id="RHEA:16049"/>
        <dbReference type="ChEBI" id="CHEBI:10329"/>
        <dbReference type="ChEBI" id="CHEBI:15378"/>
        <dbReference type="ChEBI" id="CHEBI:18408"/>
        <dbReference type="ChEBI" id="CHEBI:58115"/>
        <dbReference type="ChEBI" id="CHEBI:60487"/>
        <dbReference type="EC" id="2.7.8.26"/>
    </reaction>
</comment>
<comment type="catalytic activity">
    <reaction evidence="18 19">
        <text>alpha-ribazole 5'-phosphate + adenosylcob(III)inamide-GDP = adenosylcob(III)alamin 5'-phosphate + GMP + H(+)</text>
        <dbReference type="Rhea" id="RHEA:23560"/>
        <dbReference type="ChEBI" id="CHEBI:15378"/>
        <dbReference type="ChEBI" id="CHEBI:57918"/>
        <dbReference type="ChEBI" id="CHEBI:58115"/>
        <dbReference type="ChEBI" id="CHEBI:60487"/>
        <dbReference type="ChEBI" id="CHEBI:60493"/>
        <dbReference type="EC" id="2.7.8.26"/>
    </reaction>
</comment>
<dbReference type="GO" id="GO:0005886">
    <property type="term" value="C:plasma membrane"/>
    <property type="evidence" value="ECO:0007669"/>
    <property type="project" value="UniProtKB-SubCell"/>
</dbReference>
<evidence type="ECO:0000256" key="13">
    <source>
        <dbReference type="ARBA" id="ARBA00023136"/>
    </source>
</evidence>
<evidence type="ECO:0000256" key="3">
    <source>
        <dbReference type="ARBA" id="ARBA00004663"/>
    </source>
</evidence>
<evidence type="ECO:0000256" key="8">
    <source>
        <dbReference type="ARBA" id="ARBA00022573"/>
    </source>
</evidence>
<comment type="similarity">
    <text evidence="4 19">Belongs to the CobS family.</text>
</comment>
<dbReference type="EC" id="2.7.8.26" evidence="5 19"/>
<evidence type="ECO:0000256" key="19">
    <source>
        <dbReference type="HAMAP-Rule" id="MF_00719"/>
    </source>
</evidence>
<proteinExistence type="inferred from homology"/>
<evidence type="ECO:0000256" key="16">
    <source>
        <dbReference type="ARBA" id="ARBA00032853"/>
    </source>
</evidence>
<feature type="transmembrane region" description="Helical" evidence="19">
    <location>
        <begin position="98"/>
        <end position="115"/>
    </location>
</feature>
<evidence type="ECO:0000256" key="6">
    <source>
        <dbReference type="ARBA" id="ARBA00015850"/>
    </source>
</evidence>
<dbReference type="EMBL" id="HG938353">
    <property type="protein sequence ID" value="CDN47820.1"/>
    <property type="molecule type" value="Genomic_DNA"/>
</dbReference>
<dbReference type="eggNOG" id="COG0368">
    <property type="taxonomic scope" value="Bacteria"/>
</dbReference>
<name>A0A068SRY6_NEOGA</name>